<comment type="caution">
    <text evidence="1">The sequence shown here is derived from an EMBL/GenBank/DDBJ whole genome shotgun (WGS) entry which is preliminary data.</text>
</comment>
<evidence type="ECO:0000313" key="2">
    <source>
        <dbReference type="Proteomes" id="UP001610563"/>
    </source>
</evidence>
<dbReference type="EMBL" id="JBFTWV010000079">
    <property type="protein sequence ID" value="KAL2788410.1"/>
    <property type="molecule type" value="Genomic_DNA"/>
</dbReference>
<proteinExistence type="predicted"/>
<reference evidence="1 2" key="1">
    <citation type="submission" date="2024-07" db="EMBL/GenBank/DDBJ databases">
        <title>Section-level genome sequencing and comparative genomics of Aspergillus sections Usti and Cavernicolus.</title>
        <authorList>
            <consortium name="Lawrence Berkeley National Laboratory"/>
            <person name="Nybo J.L."/>
            <person name="Vesth T.C."/>
            <person name="Theobald S."/>
            <person name="Frisvad J.C."/>
            <person name="Larsen T.O."/>
            <person name="Kjaerboelling I."/>
            <person name="Rothschild-Mancinelli K."/>
            <person name="Lyhne E.K."/>
            <person name="Kogle M.E."/>
            <person name="Barry K."/>
            <person name="Clum A."/>
            <person name="Na H."/>
            <person name="Ledsgaard L."/>
            <person name="Lin J."/>
            <person name="Lipzen A."/>
            <person name="Kuo A."/>
            <person name="Riley R."/>
            <person name="Mondo S."/>
            <person name="Labutti K."/>
            <person name="Haridas S."/>
            <person name="Pangalinan J."/>
            <person name="Salamov A.A."/>
            <person name="Simmons B.A."/>
            <person name="Magnuson J.K."/>
            <person name="Chen J."/>
            <person name="Drula E."/>
            <person name="Henrissat B."/>
            <person name="Wiebenga A."/>
            <person name="Lubbers R.J."/>
            <person name="Gomes A.C."/>
            <person name="Makela M.R."/>
            <person name="Stajich J."/>
            <person name="Grigoriev I.V."/>
            <person name="Mortensen U.H."/>
            <person name="De Vries R.P."/>
            <person name="Baker S.E."/>
            <person name="Andersen M.R."/>
        </authorList>
    </citation>
    <scope>NUCLEOTIDE SEQUENCE [LARGE SCALE GENOMIC DNA]</scope>
    <source>
        <strain evidence="1 2">CBS 209.92</strain>
    </source>
</reference>
<sequence>MSLCLDGTSAWGEFKIGDMEGVFFMPERPWNITRLNNGGRPFEWRGIERRVDCGYYGPKCTGEMRFLGDGNVAGTFYCVIPDDDIGDGELFDCDFSGYRISGKNETRPHRSAWSLREEFLQLGSEYS</sequence>
<gene>
    <name evidence="1" type="ORF">BJX66DRAFT_308750</name>
</gene>
<accession>A0ABR4FYR5</accession>
<protein>
    <submittedName>
        <fullName evidence="1">Uncharacterized protein</fullName>
    </submittedName>
</protein>
<evidence type="ECO:0000313" key="1">
    <source>
        <dbReference type="EMBL" id="KAL2788410.1"/>
    </source>
</evidence>
<name>A0ABR4FYR5_9EURO</name>
<keyword evidence="2" id="KW-1185">Reference proteome</keyword>
<dbReference type="Proteomes" id="UP001610563">
    <property type="component" value="Unassembled WGS sequence"/>
</dbReference>
<organism evidence="1 2">
    <name type="scientific">Aspergillus keveii</name>
    <dbReference type="NCBI Taxonomy" id="714993"/>
    <lineage>
        <taxon>Eukaryota</taxon>
        <taxon>Fungi</taxon>
        <taxon>Dikarya</taxon>
        <taxon>Ascomycota</taxon>
        <taxon>Pezizomycotina</taxon>
        <taxon>Eurotiomycetes</taxon>
        <taxon>Eurotiomycetidae</taxon>
        <taxon>Eurotiales</taxon>
        <taxon>Aspergillaceae</taxon>
        <taxon>Aspergillus</taxon>
        <taxon>Aspergillus subgen. Nidulantes</taxon>
    </lineage>
</organism>